<dbReference type="eggNOG" id="ENOG5030IRP">
    <property type="taxonomic scope" value="Bacteria"/>
</dbReference>
<sequence>MKATFLVERAMHLVRMRWLAAASVLCGCSAGIMEPEWEAPASRSQALVPTEQFRDTFNGANNANGTGLNDNLAGRQSGSLAPATYTRLSGLWYPAPAPSLWVAQVNHVWSPDTLSFHSSTSALRMDKPFSRDASGAFRLSFVAEPVVSDARDGGNWVSVMLGGTASSSGYVSGADIDFGFLIRSNGGLGIFDNGQSMTVTPGSVPAADKYSVSLAVRDGQVLGTINGVSFSARLSGPVALPSSAYLYLGAYLENEQVSRFDDVAVSPVVNHLKHYGYYWAQSGSYGPHLDEVTAHTNLNFVQHPEDLAACAARGVKCLLETRWQFFNGSTLRPDYAQAWNQLVTQITPYLGSVGGFYVIDEPYWVGVSVRDLETCVNTLKDTFPSIPVMVVHAVPSLSPSLVTPARADWVGFDHYGPLSEVVGHLNTLRATLTPSQKLWLVPQSYLVGAYSDDAALARANWEYYDLARSDPRIHGLLNFGLWTHQAPSSVPRTFEAQRAIGNELLRR</sequence>
<organism evidence="1 2">
    <name type="scientific">Cystobacter fuscus (strain ATCC 25194 / DSM 2262 / NBRC 100088 / M29)</name>
    <dbReference type="NCBI Taxonomy" id="1242864"/>
    <lineage>
        <taxon>Bacteria</taxon>
        <taxon>Pseudomonadati</taxon>
        <taxon>Myxococcota</taxon>
        <taxon>Myxococcia</taxon>
        <taxon>Myxococcales</taxon>
        <taxon>Cystobacterineae</taxon>
        <taxon>Archangiaceae</taxon>
        <taxon>Cystobacter</taxon>
    </lineage>
</organism>
<dbReference type="InterPro" id="IPR017853">
    <property type="entry name" value="GH"/>
</dbReference>
<dbReference type="PROSITE" id="PS51257">
    <property type="entry name" value="PROKAR_LIPOPROTEIN"/>
    <property type="match status" value="1"/>
</dbReference>
<reference evidence="1" key="1">
    <citation type="submission" date="2013-05" db="EMBL/GenBank/DDBJ databases">
        <title>Genome assembly of Cystobacter fuscus DSM 2262.</title>
        <authorList>
            <person name="Sharma G."/>
            <person name="Khatri I."/>
            <person name="Kaur C."/>
            <person name="Mayilraj S."/>
            <person name="Subramanian S."/>
        </authorList>
    </citation>
    <scope>NUCLEOTIDE SEQUENCE [LARGE SCALE GENOMIC DNA]</scope>
    <source>
        <strain evidence="1">DSM 2262</strain>
    </source>
</reference>
<proteinExistence type="predicted"/>
<dbReference type="EMBL" id="ANAH02000001">
    <property type="protein sequence ID" value="EPX65415.1"/>
    <property type="molecule type" value="Genomic_DNA"/>
</dbReference>
<dbReference type="AlphaFoldDB" id="S9PMA9"/>
<keyword evidence="2" id="KW-1185">Reference proteome</keyword>
<dbReference type="Proteomes" id="UP000011682">
    <property type="component" value="Unassembled WGS sequence"/>
</dbReference>
<accession>S9PMA9</accession>
<name>S9PMA9_CYSF2</name>
<comment type="caution">
    <text evidence="1">The sequence shown here is derived from an EMBL/GenBank/DDBJ whole genome shotgun (WGS) entry which is preliminary data.</text>
</comment>
<gene>
    <name evidence="1" type="ORF">D187_000841</name>
</gene>
<dbReference type="SUPFAM" id="SSF51445">
    <property type="entry name" value="(Trans)glycosidases"/>
    <property type="match status" value="1"/>
</dbReference>
<evidence type="ECO:0000313" key="1">
    <source>
        <dbReference type="EMBL" id="EPX65415.1"/>
    </source>
</evidence>
<protein>
    <submittedName>
        <fullName evidence="1">Uncharacterized protein</fullName>
    </submittedName>
</protein>
<evidence type="ECO:0000313" key="2">
    <source>
        <dbReference type="Proteomes" id="UP000011682"/>
    </source>
</evidence>